<feature type="compositionally biased region" description="Pro residues" evidence="1">
    <location>
        <begin position="69"/>
        <end position="85"/>
    </location>
</feature>
<reference evidence="2 3" key="1">
    <citation type="submission" date="2023-10" db="EMBL/GenBank/DDBJ databases">
        <title>Novel methanotroph of the genus Methylocapsa from a subarctic wetland.</title>
        <authorList>
            <person name="Belova S.E."/>
            <person name="Oshkin I.Y."/>
            <person name="Miroshnikov K."/>
            <person name="Dedysh S.N."/>
        </authorList>
    </citation>
    <scope>NUCLEOTIDE SEQUENCE [LARGE SCALE GENOMIC DNA]</scope>
    <source>
        <strain evidence="2 3">RX1</strain>
    </source>
</reference>
<dbReference type="EMBL" id="CP136862">
    <property type="protein sequence ID" value="WOJ90465.1"/>
    <property type="molecule type" value="Genomic_DNA"/>
</dbReference>
<evidence type="ECO:0000313" key="2">
    <source>
        <dbReference type="EMBL" id="WOJ90465.1"/>
    </source>
</evidence>
<evidence type="ECO:0000256" key="1">
    <source>
        <dbReference type="SAM" id="MobiDB-lite"/>
    </source>
</evidence>
<gene>
    <name evidence="2" type="ORF">RZS28_03985</name>
</gene>
<keyword evidence="3" id="KW-1185">Reference proteome</keyword>
<proteinExistence type="predicted"/>
<feature type="region of interest" description="Disordered" evidence="1">
    <location>
        <begin position="208"/>
        <end position="233"/>
    </location>
</feature>
<feature type="region of interest" description="Disordered" evidence="1">
    <location>
        <begin position="41"/>
        <end position="128"/>
    </location>
</feature>
<protein>
    <submittedName>
        <fullName evidence="2">Uncharacterized protein</fullName>
    </submittedName>
</protein>
<dbReference type="RefSeq" id="WP_407339940.1">
    <property type="nucleotide sequence ID" value="NZ_CP136862.1"/>
</dbReference>
<feature type="region of interest" description="Disordered" evidence="1">
    <location>
        <begin position="164"/>
        <end position="188"/>
    </location>
</feature>
<dbReference type="Proteomes" id="UP001626536">
    <property type="component" value="Chromosome"/>
</dbReference>
<feature type="compositionally biased region" description="Basic residues" evidence="1">
    <location>
        <begin position="50"/>
        <end position="61"/>
    </location>
</feature>
<evidence type="ECO:0000313" key="3">
    <source>
        <dbReference type="Proteomes" id="UP001626536"/>
    </source>
</evidence>
<sequence>MATFGPIARALLEEGCSGEQIAAAVAALEQAKEREREERLARLREGARMRQQRCRERRRAASRRDDVQPLPPSFPSVSPPPPPSLTPQTTPFPREGAPAREAGPLPADFEASDEDRAFGKAEGLSEEEVARSVRDLRLWAASTGPIRLDWHAEVRRFLVRDAEAKRSRGGQTASVAKPTASPGVWVRRDSPAGDAWWADVLAKTGKSPPIDKRGGWRFPTAWPPRVRAPPVEP</sequence>
<name>A0ABZ0HVU6_9HYPH</name>
<accession>A0ABZ0HVU6</accession>
<organism evidence="2 3">
    <name type="scientific">Methylocapsa polymorpha</name>
    <dbReference type="NCBI Taxonomy" id="3080828"/>
    <lineage>
        <taxon>Bacteria</taxon>
        <taxon>Pseudomonadati</taxon>
        <taxon>Pseudomonadota</taxon>
        <taxon>Alphaproteobacteria</taxon>
        <taxon>Hyphomicrobiales</taxon>
        <taxon>Beijerinckiaceae</taxon>
        <taxon>Methylocapsa</taxon>
    </lineage>
</organism>